<comment type="caution">
    <text evidence="2">The sequence shown here is derived from an EMBL/GenBank/DDBJ whole genome shotgun (WGS) entry which is preliminary data.</text>
</comment>
<reference evidence="2 3" key="1">
    <citation type="submission" date="2018-06" db="EMBL/GenBank/DDBJ databases">
        <title>Genomic Encyclopedia of Archaeal and Bacterial Type Strains, Phase II (KMG-II): from individual species to whole genera.</title>
        <authorList>
            <person name="Goeker M."/>
        </authorList>
    </citation>
    <scope>NUCLEOTIDE SEQUENCE [LARGE SCALE GENOMIC DNA]</scope>
    <source>
        <strain evidence="2 3">DSM 24525</strain>
    </source>
</reference>
<evidence type="ECO:0000256" key="1">
    <source>
        <dbReference type="SAM" id="SignalP"/>
    </source>
</evidence>
<dbReference type="Pfam" id="PF12098">
    <property type="entry name" value="DUF3574"/>
    <property type="match status" value="1"/>
</dbReference>
<gene>
    <name evidence="2" type="ORF">C8P66_12749</name>
</gene>
<sequence>MRAGFLLPCLLLLAGCAAPAACPPGLSRAVLATAYFGLGRRDAAPVPEAAWQAFLADTVTPAFPDGLTAWPAAGQWRSGAAILREESRVLFVVLPGATQAEAIARLAPVEAEWRRRQGQESVLRVLSEGCAGF</sequence>
<dbReference type="InterPro" id="IPR021957">
    <property type="entry name" value="DUF3574"/>
</dbReference>
<keyword evidence="1" id="KW-0732">Signal</keyword>
<dbReference type="EMBL" id="QKYU01000027">
    <property type="protein sequence ID" value="PZW39846.1"/>
    <property type="molecule type" value="Genomic_DNA"/>
</dbReference>
<protein>
    <submittedName>
        <fullName evidence="2">Uncharacterized protein DUF3574</fullName>
    </submittedName>
</protein>
<dbReference type="OrthoDB" id="794286at2"/>
<name>A0A2W7HZ83_9PROT</name>
<dbReference type="AlphaFoldDB" id="A0A2W7HZ83"/>
<dbReference type="Proteomes" id="UP000249688">
    <property type="component" value="Unassembled WGS sequence"/>
</dbReference>
<feature type="signal peptide" evidence="1">
    <location>
        <begin position="1"/>
        <end position="20"/>
    </location>
</feature>
<dbReference type="RefSeq" id="WP_111399955.1">
    <property type="nucleotide sequence ID" value="NZ_QKYU01000027.1"/>
</dbReference>
<accession>A0A2W7HZ83</accession>
<proteinExistence type="predicted"/>
<feature type="chain" id="PRO_5015887286" evidence="1">
    <location>
        <begin position="21"/>
        <end position="133"/>
    </location>
</feature>
<organism evidence="2 3">
    <name type="scientific">Humitalea rosea</name>
    <dbReference type="NCBI Taxonomy" id="990373"/>
    <lineage>
        <taxon>Bacteria</taxon>
        <taxon>Pseudomonadati</taxon>
        <taxon>Pseudomonadota</taxon>
        <taxon>Alphaproteobacteria</taxon>
        <taxon>Acetobacterales</taxon>
        <taxon>Roseomonadaceae</taxon>
        <taxon>Humitalea</taxon>
    </lineage>
</organism>
<evidence type="ECO:0000313" key="3">
    <source>
        <dbReference type="Proteomes" id="UP000249688"/>
    </source>
</evidence>
<evidence type="ECO:0000313" key="2">
    <source>
        <dbReference type="EMBL" id="PZW39846.1"/>
    </source>
</evidence>
<keyword evidence="3" id="KW-1185">Reference proteome</keyword>
<dbReference type="PROSITE" id="PS51257">
    <property type="entry name" value="PROKAR_LIPOPROTEIN"/>
    <property type="match status" value="1"/>
</dbReference>